<organism evidence="1 2">
    <name type="scientific">Leptospira weilii str. UI 13098</name>
    <dbReference type="NCBI Taxonomy" id="1088542"/>
    <lineage>
        <taxon>Bacteria</taxon>
        <taxon>Pseudomonadati</taxon>
        <taxon>Spirochaetota</taxon>
        <taxon>Spirochaetia</taxon>
        <taxon>Leptospirales</taxon>
        <taxon>Leptospiraceae</taxon>
        <taxon>Leptospira</taxon>
    </lineage>
</organism>
<protein>
    <submittedName>
        <fullName evidence="1">Uncharacterized protein</fullName>
    </submittedName>
</protein>
<gene>
    <name evidence="1" type="ORF">LEP1GSC108_0035</name>
</gene>
<proteinExistence type="predicted"/>
<reference evidence="1 2" key="1">
    <citation type="submission" date="2013-01" db="EMBL/GenBank/DDBJ databases">
        <authorList>
            <person name="Harkins D.M."/>
            <person name="Durkin A.S."/>
            <person name="Brinkac L.M."/>
            <person name="Haft D.H."/>
            <person name="Selengut J.D."/>
            <person name="Sanka R."/>
            <person name="DePew J."/>
            <person name="Purushe J."/>
            <person name="Chanthongthip A."/>
            <person name="Lattana O."/>
            <person name="Phetsouvanh R."/>
            <person name="Newton P.N."/>
            <person name="Vinetz J.M."/>
            <person name="Sutton G.G."/>
            <person name="Nierman W.C."/>
            <person name="Fouts D.E."/>
        </authorList>
    </citation>
    <scope>NUCLEOTIDE SEQUENCE [LARGE SCALE GENOMIC DNA]</scope>
    <source>
        <strain evidence="1 2">UI 13098</strain>
    </source>
</reference>
<dbReference type="EMBL" id="AHNU02000006">
    <property type="protein sequence ID" value="EMN92525.1"/>
    <property type="molecule type" value="Genomic_DNA"/>
</dbReference>
<accession>M6QGZ5</accession>
<sequence>MISSKCGFKFVQSKTEYTIRIPSKSLGFQYNFSSPGLAISTENS</sequence>
<dbReference type="AlphaFoldDB" id="M6QGZ5"/>
<keyword evidence="2" id="KW-1185">Reference proteome</keyword>
<dbReference type="Proteomes" id="UP000012118">
    <property type="component" value="Unassembled WGS sequence"/>
</dbReference>
<evidence type="ECO:0000313" key="1">
    <source>
        <dbReference type="EMBL" id="EMN92525.1"/>
    </source>
</evidence>
<name>M6QGZ5_9LEPT</name>
<comment type="caution">
    <text evidence="1">The sequence shown here is derived from an EMBL/GenBank/DDBJ whole genome shotgun (WGS) entry which is preliminary data.</text>
</comment>
<evidence type="ECO:0000313" key="2">
    <source>
        <dbReference type="Proteomes" id="UP000012118"/>
    </source>
</evidence>